<evidence type="ECO:0000313" key="4">
    <source>
        <dbReference type="EMBL" id="KAK4475690.1"/>
    </source>
</evidence>
<dbReference type="GO" id="GO:0005886">
    <property type="term" value="C:plasma membrane"/>
    <property type="evidence" value="ECO:0007669"/>
    <property type="project" value="TreeGrafter"/>
</dbReference>
<feature type="compositionally biased region" description="Basic and acidic residues" evidence="3">
    <location>
        <begin position="772"/>
        <end position="785"/>
    </location>
</feature>
<dbReference type="GO" id="GO:0005525">
    <property type="term" value="F:GTP binding"/>
    <property type="evidence" value="ECO:0007669"/>
    <property type="project" value="InterPro"/>
</dbReference>
<accession>A0AAE2D9Z3</accession>
<dbReference type="PRINTS" id="PR00449">
    <property type="entry name" value="RASTRNSFRMNG"/>
</dbReference>
<feature type="compositionally biased region" description="Low complexity" evidence="3">
    <location>
        <begin position="286"/>
        <end position="295"/>
    </location>
</feature>
<dbReference type="EMBL" id="JALJAT010000001">
    <property type="protein sequence ID" value="KAK4475690.1"/>
    <property type="molecule type" value="Genomic_DNA"/>
</dbReference>
<comment type="caution">
    <text evidence="4">The sequence shown here is derived from an EMBL/GenBank/DDBJ whole genome shotgun (WGS) entry which is preliminary data.</text>
</comment>
<dbReference type="GO" id="GO:0005246">
    <property type="term" value="F:calcium channel regulator activity"/>
    <property type="evidence" value="ECO:0007669"/>
    <property type="project" value="TreeGrafter"/>
</dbReference>
<proteinExistence type="inferred from homology"/>
<gene>
    <name evidence="4" type="ORF">MN116_000957</name>
</gene>
<feature type="compositionally biased region" description="Low complexity" evidence="3">
    <location>
        <begin position="266"/>
        <end position="275"/>
    </location>
</feature>
<name>A0AAE2D9Z3_SCHME</name>
<protein>
    <submittedName>
        <fullName evidence="4">Uncharacterized protein</fullName>
    </submittedName>
</protein>
<dbReference type="InterPro" id="IPR027417">
    <property type="entry name" value="P-loop_NTPase"/>
</dbReference>
<evidence type="ECO:0000256" key="3">
    <source>
        <dbReference type="SAM" id="MobiDB-lite"/>
    </source>
</evidence>
<reference evidence="4" key="2">
    <citation type="journal article" date="2023" name="Infect Dis Poverty">
        <title>Chromosome-scale genome of the human blood fluke Schistosoma mekongi and its implications for public health.</title>
        <authorList>
            <person name="Zhou M."/>
            <person name="Xu L."/>
            <person name="Xu D."/>
            <person name="Chen W."/>
            <person name="Khan J."/>
            <person name="Hu Y."/>
            <person name="Huang H."/>
            <person name="Wei H."/>
            <person name="Zhang Y."/>
            <person name="Chusongsang P."/>
            <person name="Tanasarnprasert K."/>
            <person name="Hu X."/>
            <person name="Limpanont Y."/>
            <person name="Lv Z."/>
        </authorList>
    </citation>
    <scope>NUCLEOTIDE SEQUENCE</scope>
    <source>
        <strain evidence="4">LV_2022a</strain>
    </source>
</reference>
<dbReference type="GO" id="GO:0003924">
    <property type="term" value="F:GTPase activity"/>
    <property type="evidence" value="ECO:0007669"/>
    <property type="project" value="InterPro"/>
</dbReference>
<dbReference type="SMART" id="SM00175">
    <property type="entry name" value="RAB"/>
    <property type="match status" value="1"/>
</dbReference>
<organism evidence="4 5">
    <name type="scientific">Schistosoma mekongi</name>
    <name type="common">Parasitic worm</name>
    <dbReference type="NCBI Taxonomy" id="38744"/>
    <lineage>
        <taxon>Eukaryota</taxon>
        <taxon>Metazoa</taxon>
        <taxon>Spiralia</taxon>
        <taxon>Lophotrochozoa</taxon>
        <taxon>Platyhelminthes</taxon>
        <taxon>Trematoda</taxon>
        <taxon>Digenea</taxon>
        <taxon>Strigeidida</taxon>
        <taxon>Schistosomatoidea</taxon>
        <taxon>Schistosomatidae</taxon>
        <taxon>Schistosoma</taxon>
    </lineage>
</organism>
<dbReference type="Pfam" id="PF00071">
    <property type="entry name" value="Ras"/>
    <property type="match status" value="1"/>
</dbReference>
<feature type="region of interest" description="Disordered" evidence="3">
    <location>
        <begin position="43"/>
        <end position="66"/>
    </location>
</feature>
<dbReference type="SMART" id="SM00173">
    <property type="entry name" value="RAS"/>
    <property type="match status" value="1"/>
</dbReference>
<dbReference type="InterPro" id="IPR001806">
    <property type="entry name" value="Small_GTPase"/>
</dbReference>
<evidence type="ECO:0000313" key="5">
    <source>
        <dbReference type="Proteomes" id="UP001292079"/>
    </source>
</evidence>
<feature type="region of interest" description="Disordered" evidence="3">
    <location>
        <begin position="244"/>
        <end position="311"/>
    </location>
</feature>
<feature type="compositionally biased region" description="Low complexity" evidence="3">
    <location>
        <begin position="43"/>
        <end position="57"/>
    </location>
</feature>
<dbReference type="AlphaFoldDB" id="A0AAE2D9Z3"/>
<dbReference type="InterPro" id="IPR051641">
    <property type="entry name" value="RGK_GTP-binding_reg"/>
</dbReference>
<reference evidence="4" key="1">
    <citation type="submission" date="2022-04" db="EMBL/GenBank/DDBJ databases">
        <authorList>
            <person name="Xu L."/>
            <person name="Lv Z."/>
        </authorList>
    </citation>
    <scope>NUCLEOTIDE SEQUENCE</scope>
    <source>
        <strain evidence="4">LV_2022a</strain>
    </source>
</reference>
<dbReference type="PROSITE" id="PS51421">
    <property type="entry name" value="RAS"/>
    <property type="match status" value="1"/>
</dbReference>
<dbReference type="Proteomes" id="UP001292079">
    <property type="component" value="Unassembled WGS sequence"/>
</dbReference>
<sequence>MSNQFHQKSQKNEISRVIRQNSPSCKNRDYYLNKSNCYTTVSPSVTSVTTSTSSSPSLYRKQSETLHNNSSISTECDYKKFSRNLHYPIENRRRDYKSPTNIHHQSSKIHDFIHLSLPTSEATYTSDELYSSTSSPVSPLSATVNTTTQTNRPALSNILRAVSFDSRFTREFDDTNDIHSCYISREDLFRQTESRSRLRYFIANNNNNNNNNNDIMNTNQSLTPVIKHNQLTVTPSIEISLVIDEQTNSDNNNDDICDNEKEKNKSSSSEPSSFYKKSRDRQNPQRSSIHSSRSSALRIDSDNPIDDNTSDKNVCYQQQRQQQQHLHDDNYTDHIRNRTLSSHYLSTQNEFNINVESNIPSSSNSNNNNKRGKLIRQSHSFQNPTDHLTLSNSDNANCLSSTMYNQKKFHNQNDIMDEFDYFCHIANVPRDQEKINSTFKSLHSTLSTSNIRSNSMRESSLERQKDNITNYSISSRSEQNNCHIKNTKFNKINYLKPPAKGQLRRASTEEDSLNKSLSLYKRPITATLSYASMTNSYTNLCTTPPKSIPSVPDIMDEIHNPTSPLGVPLSLDSMSADEPGLTFYQVQVLGVSGVGKTLLCHQLAALVRGNSPSCDPDELDNKLEIYTITTTLCGSVYTVNFVDTSAENFENNLEVQIRDCIDAFIVVYAIDDQNSFEAAKLIINALIPLSDTRHRSMLSSKSMSNSMTTLPGLIYLVGNKSDLVRGRQVSIDEGRHLASMHGAKFIEVSASLNHMVADLFILLIGHLHESEQRGRDPRLPADRRTNPLQSNLLTSSSKSITNSNIVNTFKIPTATKASFSRFLKKHFIRSSQESD</sequence>
<keyword evidence="2" id="KW-0597">Phosphoprotein</keyword>
<dbReference type="Gene3D" id="3.40.50.300">
    <property type="entry name" value="P-loop containing nucleotide triphosphate hydrolases"/>
    <property type="match status" value="1"/>
</dbReference>
<comment type="similarity">
    <text evidence="1">Belongs to the small GTPase superfamily. RGK family.</text>
</comment>
<keyword evidence="5" id="KW-1185">Reference proteome</keyword>
<feature type="region of interest" description="Disordered" evidence="3">
    <location>
        <begin position="1"/>
        <end position="20"/>
    </location>
</feature>
<dbReference type="PANTHER" id="PTHR45775">
    <property type="entry name" value="RAD, GEM/KIR FAMILY MEMBER 2, ISOFORM C"/>
    <property type="match status" value="1"/>
</dbReference>
<evidence type="ECO:0000256" key="2">
    <source>
        <dbReference type="ARBA" id="ARBA00022553"/>
    </source>
</evidence>
<evidence type="ECO:0000256" key="1">
    <source>
        <dbReference type="ARBA" id="ARBA00008846"/>
    </source>
</evidence>
<dbReference type="PANTHER" id="PTHR45775:SF6">
    <property type="entry name" value="RAD, GEM_KIR FAMILY MEMBER 2, ISOFORM C"/>
    <property type="match status" value="1"/>
</dbReference>
<dbReference type="PROSITE" id="PS51419">
    <property type="entry name" value="RAB"/>
    <property type="match status" value="1"/>
</dbReference>
<feature type="region of interest" description="Disordered" evidence="3">
    <location>
        <begin position="772"/>
        <end position="794"/>
    </location>
</feature>
<dbReference type="SUPFAM" id="SSF52540">
    <property type="entry name" value="P-loop containing nucleoside triphosphate hydrolases"/>
    <property type="match status" value="1"/>
</dbReference>